<comment type="caution">
    <text evidence="4">The sequence shown here is derived from an EMBL/GenBank/DDBJ whole genome shotgun (WGS) entry which is preliminary data.</text>
</comment>
<feature type="region of interest" description="Disordered" evidence="2">
    <location>
        <begin position="1"/>
        <end position="44"/>
    </location>
</feature>
<evidence type="ECO:0000259" key="3">
    <source>
        <dbReference type="PROSITE" id="PS50878"/>
    </source>
</evidence>
<dbReference type="GO" id="GO:0003824">
    <property type="term" value="F:catalytic activity"/>
    <property type="evidence" value="ECO:0007669"/>
    <property type="project" value="UniProtKB-KW"/>
</dbReference>
<dbReference type="AlphaFoldDB" id="A0A5N5G6V5"/>
<keyword evidence="5" id="KW-1185">Reference proteome</keyword>
<dbReference type="InterPro" id="IPR041577">
    <property type="entry name" value="RT_RNaseH_2"/>
</dbReference>
<evidence type="ECO:0000256" key="1">
    <source>
        <dbReference type="ARBA" id="ARBA00023268"/>
    </source>
</evidence>
<gene>
    <name evidence="4" type="ORF">D8674_019187</name>
</gene>
<dbReference type="Pfam" id="PF17919">
    <property type="entry name" value="RT_RNaseH_2"/>
    <property type="match status" value="1"/>
</dbReference>
<dbReference type="CDD" id="cd01647">
    <property type="entry name" value="RT_LTR"/>
    <property type="match status" value="1"/>
</dbReference>
<keyword evidence="1" id="KW-0511">Multifunctional enzyme</keyword>
<reference evidence="5" key="2">
    <citation type="submission" date="2019-10" db="EMBL/GenBank/DDBJ databases">
        <title>A de novo genome assembly of a pear dwarfing rootstock.</title>
        <authorList>
            <person name="Wang F."/>
            <person name="Wang J."/>
            <person name="Li S."/>
            <person name="Zhang Y."/>
            <person name="Fang M."/>
            <person name="Ma L."/>
            <person name="Zhao Y."/>
            <person name="Jiang S."/>
        </authorList>
    </citation>
    <scope>NUCLEOTIDE SEQUENCE [LARGE SCALE GENOMIC DNA]</scope>
</reference>
<dbReference type="PANTHER" id="PTHR37984">
    <property type="entry name" value="PROTEIN CBG26694"/>
    <property type="match status" value="1"/>
</dbReference>
<dbReference type="Proteomes" id="UP000327157">
    <property type="component" value="Chromosome 17"/>
</dbReference>
<protein>
    <submittedName>
        <fullName evidence="4">S2-RNase</fullName>
    </submittedName>
</protein>
<dbReference type="EMBL" id="SMOL01000487">
    <property type="protein sequence ID" value="KAB2611155.1"/>
    <property type="molecule type" value="Genomic_DNA"/>
</dbReference>
<dbReference type="InterPro" id="IPR041588">
    <property type="entry name" value="Integrase_H2C2"/>
</dbReference>
<dbReference type="Gene3D" id="3.10.10.10">
    <property type="entry name" value="HIV Type 1 Reverse Transcriptase, subunit A, domain 1"/>
    <property type="match status" value="1"/>
</dbReference>
<reference evidence="4 5" key="1">
    <citation type="submission" date="2019-09" db="EMBL/GenBank/DDBJ databases">
        <authorList>
            <person name="Ou C."/>
        </authorList>
    </citation>
    <scope>NUCLEOTIDE SEQUENCE [LARGE SCALE GENOMIC DNA]</scope>
    <source>
        <strain evidence="4">S2</strain>
        <tissue evidence="4">Leaf</tissue>
    </source>
</reference>
<dbReference type="InterPro" id="IPR043128">
    <property type="entry name" value="Rev_trsase/Diguanyl_cyclase"/>
</dbReference>
<dbReference type="OrthoDB" id="101614at2759"/>
<feature type="domain" description="Reverse transcriptase" evidence="3">
    <location>
        <begin position="64"/>
        <end position="243"/>
    </location>
</feature>
<proteinExistence type="predicted"/>
<feature type="compositionally biased region" description="Basic residues" evidence="2">
    <location>
        <begin position="1"/>
        <end position="27"/>
    </location>
</feature>
<reference evidence="4 5" key="3">
    <citation type="submission" date="2019-11" db="EMBL/GenBank/DDBJ databases">
        <title>A de novo genome assembly of a pear dwarfing rootstock.</title>
        <authorList>
            <person name="Wang F."/>
            <person name="Wang J."/>
            <person name="Li S."/>
            <person name="Zhang Y."/>
            <person name="Fang M."/>
            <person name="Ma L."/>
            <person name="Zhao Y."/>
            <person name="Jiang S."/>
        </authorList>
    </citation>
    <scope>NUCLEOTIDE SEQUENCE [LARGE SCALE GENOMIC DNA]</scope>
    <source>
        <strain evidence="4">S2</strain>
        <tissue evidence="4">Leaf</tissue>
    </source>
</reference>
<evidence type="ECO:0000313" key="5">
    <source>
        <dbReference type="Proteomes" id="UP000327157"/>
    </source>
</evidence>
<evidence type="ECO:0000313" key="4">
    <source>
        <dbReference type="EMBL" id="KAB2611155.1"/>
    </source>
</evidence>
<dbReference type="Gene3D" id="1.10.340.70">
    <property type="match status" value="1"/>
</dbReference>
<dbReference type="InterPro" id="IPR000477">
    <property type="entry name" value="RT_dom"/>
</dbReference>
<dbReference type="InterPro" id="IPR050951">
    <property type="entry name" value="Retrovirus_Pol_polyprotein"/>
</dbReference>
<dbReference type="InterPro" id="IPR043502">
    <property type="entry name" value="DNA/RNA_pol_sf"/>
</dbReference>
<evidence type="ECO:0000256" key="2">
    <source>
        <dbReference type="SAM" id="MobiDB-lite"/>
    </source>
</evidence>
<accession>A0A5N5G6V5</accession>
<dbReference type="PROSITE" id="PS50878">
    <property type="entry name" value="RT_POL"/>
    <property type="match status" value="1"/>
</dbReference>
<organism evidence="4 5">
    <name type="scientific">Pyrus ussuriensis x Pyrus communis</name>
    <dbReference type="NCBI Taxonomy" id="2448454"/>
    <lineage>
        <taxon>Eukaryota</taxon>
        <taxon>Viridiplantae</taxon>
        <taxon>Streptophyta</taxon>
        <taxon>Embryophyta</taxon>
        <taxon>Tracheophyta</taxon>
        <taxon>Spermatophyta</taxon>
        <taxon>Magnoliopsida</taxon>
        <taxon>eudicotyledons</taxon>
        <taxon>Gunneridae</taxon>
        <taxon>Pentapetalae</taxon>
        <taxon>rosids</taxon>
        <taxon>fabids</taxon>
        <taxon>Rosales</taxon>
        <taxon>Rosaceae</taxon>
        <taxon>Amygdaloideae</taxon>
        <taxon>Maleae</taxon>
        <taxon>Pyrus</taxon>
    </lineage>
</organism>
<name>A0A5N5G6V5_9ROSA</name>
<dbReference type="Pfam" id="PF17921">
    <property type="entry name" value="Integrase_H2C2"/>
    <property type="match status" value="1"/>
</dbReference>
<sequence length="625" mass="71385">MFSISRFKKVKKTKSPRKMSLLHHHSSKMGGKPQPGTRPIKQTQRRYRSELIPQIEVEIDKLIEAGFIREVQYPKWISNIVIVLKKSGQIRVCVDFRDLNDACPKDDFPLPIIEIMVDATTGHEALSFMDGSSGYNQIRMALEDEELTAFRTPKGIYCYKVMPFGLKNAGATYQRAMQKIFNDMLHKNVECYVDDVVVKTKKRSDHLKDLRIVFERLRKYNLKMNPLKCAFGVTSGKFLGFIVKHRGIEVDQSKIKAIQSMPEPRNLHELKSLQGRLAFIRRFISNLAGRCQPFSRLMKKDVPFVWDKACHNAFESIKKYLSSPPVLGAPVPGKPLILYIAAQESSIGALLAQENESQKEGALYYLSRTLSPALSEEEVNQAMEEAHSGVCGAHQSGPKLHFRLKRMGYYWPSMVKDCLEHAKSCFMAVRRMGIGRCRTNYAKVICRGILQPTRGRALRQIQVQAAQVFHVSCSGQRPRRSIQQDAVQPPEKEAVLPLESQIPSLRMAIQEGLTDEENAKLRLQELEALDERRLEAQQHLECYQARLSKAFNKKIRPRSFQAGDLVLALRRPIITTHKTKSKFTSKWDGPYVIQEIYTNGAYLIMAEDGLKIGPINGRFLKRYYP</sequence>
<dbReference type="PANTHER" id="PTHR37984:SF5">
    <property type="entry name" value="PROTEIN NYNRIN-LIKE"/>
    <property type="match status" value="1"/>
</dbReference>
<dbReference type="Pfam" id="PF00078">
    <property type="entry name" value="RVT_1"/>
    <property type="match status" value="1"/>
</dbReference>
<dbReference type="SUPFAM" id="SSF56672">
    <property type="entry name" value="DNA/RNA polymerases"/>
    <property type="match status" value="1"/>
</dbReference>
<dbReference type="Gene3D" id="3.30.70.270">
    <property type="match status" value="2"/>
</dbReference>
<dbReference type="FunFam" id="3.30.70.270:FF:000063">
    <property type="entry name" value="Zinc knuckle domaincontaining protein"/>
    <property type="match status" value="1"/>
</dbReference>